<name>A0A9D1FW65_9BACT</name>
<sequence length="86" mass="10117">MVKNITELTQELKQLKTELENLNSIIENDGRLYENLRIIKCLKMRIVELQAAVDFLKKRAVKITAQLHRLKQLICLRILLSRIFAN</sequence>
<reference evidence="2" key="2">
    <citation type="journal article" date="2021" name="PeerJ">
        <title>Extensive microbial diversity within the chicken gut microbiome revealed by metagenomics and culture.</title>
        <authorList>
            <person name="Gilroy R."/>
            <person name="Ravi A."/>
            <person name="Getino M."/>
            <person name="Pursley I."/>
            <person name="Horton D.L."/>
            <person name="Alikhan N.F."/>
            <person name="Baker D."/>
            <person name="Gharbi K."/>
            <person name="Hall N."/>
            <person name="Watson M."/>
            <person name="Adriaenssens E.M."/>
            <person name="Foster-Nyarko E."/>
            <person name="Jarju S."/>
            <person name="Secka A."/>
            <person name="Antonio M."/>
            <person name="Oren A."/>
            <person name="Chaudhuri R.R."/>
            <person name="La Ragione R."/>
            <person name="Hildebrand F."/>
            <person name="Pallen M.J."/>
        </authorList>
    </citation>
    <scope>NUCLEOTIDE SEQUENCE</scope>
    <source>
        <strain evidence="2">CHK152-2994</strain>
    </source>
</reference>
<protein>
    <submittedName>
        <fullName evidence="2">Uncharacterized protein</fullName>
    </submittedName>
</protein>
<accession>A0A9D1FW65</accession>
<keyword evidence="1" id="KW-0175">Coiled coil</keyword>
<feature type="coiled-coil region" evidence="1">
    <location>
        <begin position="2"/>
        <end position="73"/>
    </location>
</feature>
<organism evidence="2 3">
    <name type="scientific">Candidatus Scatenecus faecavium</name>
    <dbReference type="NCBI Taxonomy" id="2840915"/>
    <lineage>
        <taxon>Bacteria</taxon>
        <taxon>Candidatus Scatenecus</taxon>
    </lineage>
</organism>
<reference evidence="2" key="1">
    <citation type="submission" date="2020-10" db="EMBL/GenBank/DDBJ databases">
        <authorList>
            <person name="Gilroy R."/>
        </authorList>
    </citation>
    <scope>NUCLEOTIDE SEQUENCE</scope>
    <source>
        <strain evidence="2">CHK152-2994</strain>
    </source>
</reference>
<comment type="caution">
    <text evidence="2">The sequence shown here is derived from an EMBL/GenBank/DDBJ whole genome shotgun (WGS) entry which is preliminary data.</text>
</comment>
<proteinExistence type="predicted"/>
<evidence type="ECO:0000313" key="3">
    <source>
        <dbReference type="Proteomes" id="UP000824139"/>
    </source>
</evidence>
<evidence type="ECO:0000313" key="2">
    <source>
        <dbReference type="EMBL" id="HIS83058.1"/>
    </source>
</evidence>
<dbReference type="AlphaFoldDB" id="A0A9D1FW65"/>
<dbReference type="EMBL" id="DVJO01000121">
    <property type="protein sequence ID" value="HIS83058.1"/>
    <property type="molecule type" value="Genomic_DNA"/>
</dbReference>
<evidence type="ECO:0000256" key="1">
    <source>
        <dbReference type="SAM" id="Coils"/>
    </source>
</evidence>
<dbReference type="Proteomes" id="UP000824139">
    <property type="component" value="Unassembled WGS sequence"/>
</dbReference>
<gene>
    <name evidence="2" type="ORF">IAD41_05575</name>
</gene>